<evidence type="ECO:0000259" key="1">
    <source>
        <dbReference type="Pfam" id="PF01261"/>
    </source>
</evidence>
<dbReference type="OrthoDB" id="9072761at2"/>
<dbReference type="SUPFAM" id="SSF51658">
    <property type="entry name" value="Xylose isomerase-like"/>
    <property type="match status" value="1"/>
</dbReference>
<dbReference type="InterPro" id="IPR036237">
    <property type="entry name" value="Xyl_isomerase-like_sf"/>
</dbReference>
<dbReference type="Pfam" id="PF01261">
    <property type="entry name" value="AP_endonuc_2"/>
    <property type="match status" value="1"/>
</dbReference>
<protein>
    <recommendedName>
        <fullName evidence="1">Xylose isomerase-like TIM barrel domain-containing protein</fullName>
    </recommendedName>
</protein>
<accession>U2YLL3</accession>
<sequence>MLSLSLDHITVVDTTPVQLAEAAHAAGCRGICLFMQPMDVLPHLPQFDIYEDRAARKALGERLRELDVVLDLAYPFTLAGRTEVEHFKTAMECAAELDAQLLNALVYDRDPARRQDKFGQFCDLAASFGLPVGVEFYPPSQVRSLADALELVQAVNRPGRVGVNVDLLHLMRSGGTIAELAAAPADFILYGQFCDGAESCPEDQIDVEASSHRLLAGEGVFDIAGFARALPDNCPVSVELPRNDALEAGVPVVERVRLAVDSVRRAIAAG</sequence>
<dbReference type="PANTHER" id="PTHR12110:SF48">
    <property type="entry name" value="BLL3656 PROTEIN"/>
    <property type="match status" value="1"/>
</dbReference>
<dbReference type="InterPro" id="IPR050312">
    <property type="entry name" value="IolE/XylAMocC-like"/>
</dbReference>
<dbReference type="InterPro" id="IPR013022">
    <property type="entry name" value="Xyl_isomerase-like_TIM-brl"/>
</dbReference>
<evidence type="ECO:0000313" key="3">
    <source>
        <dbReference type="Proteomes" id="UP000016568"/>
    </source>
</evidence>
<dbReference type="PANTHER" id="PTHR12110">
    <property type="entry name" value="HYDROXYPYRUVATE ISOMERASE"/>
    <property type="match status" value="1"/>
</dbReference>
<comment type="caution">
    <text evidence="2">The sequence shown here is derived from an EMBL/GenBank/DDBJ whole genome shotgun (WGS) entry which is preliminary data.</text>
</comment>
<name>U2YLL3_9SPHN</name>
<feature type="domain" description="Xylose isomerase-like TIM barrel" evidence="1">
    <location>
        <begin position="21"/>
        <end position="247"/>
    </location>
</feature>
<dbReference type="eggNOG" id="COG1082">
    <property type="taxonomic scope" value="Bacteria"/>
</dbReference>
<dbReference type="EMBL" id="BASZ01000005">
    <property type="protein sequence ID" value="GAD49555.1"/>
    <property type="molecule type" value="Genomic_DNA"/>
</dbReference>
<dbReference type="KEGG" id="ntd:EGO55_13640"/>
<dbReference type="RefSeq" id="WP_021690461.1">
    <property type="nucleotide sequence ID" value="NZ_BASZ01000005.1"/>
</dbReference>
<dbReference type="Proteomes" id="UP000016568">
    <property type="component" value="Unassembled WGS sequence"/>
</dbReference>
<dbReference type="Gene3D" id="3.20.20.150">
    <property type="entry name" value="Divalent-metal-dependent TIM barrel enzymes"/>
    <property type="match status" value="1"/>
</dbReference>
<proteinExistence type="predicted"/>
<gene>
    <name evidence="2" type="ORF">NT2_05_04760</name>
</gene>
<organism evidence="2 3">
    <name type="scientific">Caenibius tardaugens NBRC 16725</name>
    <dbReference type="NCBI Taxonomy" id="1219035"/>
    <lineage>
        <taxon>Bacteria</taxon>
        <taxon>Pseudomonadati</taxon>
        <taxon>Pseudomonadota</taxon>
        <taxon>Alphaproteobacteria</taxon>
        <taxon>Sphingomonadales</taxon>
        <taxon>Erythrobacteraceae</taxon>
        <taxon>Caenibius</taxon>
    </lineage>
</organism>
<reference evidence="2 3" key="1">
    <citation type="submission" date="2013-09" db="EMBL/GenBank/DDBJ databases">
        <title>Whole genome shotgun sequence of Novosphingobium tardaugens NBRC 16725.</title>
        <authorList>
            <person name="Isaki S."/>
            <person name="Hosoyama A."/>
            <person name="Tsuchikane K."/>
            <person name="Katsumata H."/>
            <person name="Ando Y."/>
            <person name="Yamazaki S."/>
            <person name="Fujita N."/>
        </authorList>
    </citation>
    <scope>NUCLEOTIDE SEQUENCE [LARGE SCALE GENOMIC DNA]</scope>
    <source>
        <strain evidence="2 3">NBRC 16725</strain>
    </source>
</reference>
<dbReference type="AlphaFoldDB" id="U2YLL3"/>
<keyword evidence="3" id="KW-1185">Reference proteome</keyword>
<evidence type="ECO:0000313" key="2">
    <source>
        <dbReference type="EMBL" id="GAD49555.1"/>
    </source>
</evidence>